<dbReference type="Proteomes" id="UP000765509">
    <property type="component" value="Unassembled WGS sequence"/>
</dbReference>
<evidence type="ECO:0000256" key="1">
    <source>
        <dbReference type="SAM" id="MobiDB-lite"/>
    </source>
</evidence>
<organism evidence="2 3">
    <name type="scientific">Austropuccinia psidii MF-1</name>
    <dbReference type="NCBI Taxonomy" id="1389203"/>
    <lineage>
        <taxon>Eukaryota</taxon>
        <taxon>Fungi</taxon>
        <taxon>Dikarya</taxon>
        <taxon>Basidiomycota</taxon>
        <taxon>Pucciniomycotina</taxon>
        <taxon>Pucciniomycetes</taxon>
        <taxon>Pucciniales</taxon>
        <taxon>Sphaerophragmiaceae</taxon>
        <taxon>Austropuccinia</taxon>
    </lineage>
</organism>
<accession>A0A9Q3BQY4</accession>
<keyword evidence="3" id="KW-1185">Reference proteome</keyword>
<name>A0A9Q3BQY4_9BASI</name>
<evidence type="ECO:0000313" key="3">
    <source>
        <dbReference type="Proteomes" id="UP000765509"/>
    </source>
</evidence>
<feature type="compositionally biased region" description="Basic and acidic residues" evidence="1">
    <location>
        <begin position="7"/>
        <end position="23"/>
    </location>
</feature>
<reference evidence="2" key="1">
    <citation type="submission" date="2021-03" db="EMBL/GenBank/DDBJ databases">
        <title>Draft genome sequence of rust myrtle Austropuccinia psidii MF-1, a brazilian biotype.</title>
        <authorList>
            <person name="Quecine M.C."/>
            <person name="Pachon D.M.R."/>
            <person name="Bonatelli M.L."/>
            <person name="Correr F.H."/>
            <person name="Franceschini L.M."/>
            <person name="Leite T.F."/>
            <person name="Margarido G.R.A."/>
            <person name="Almeida C.A."/>
            <person name="Ferrarezi J.A."/>
            <person name="Labate C.A."/>
        </authorList>
    </citation>
    <scope>NUCLEOTIDE SEQUENCE</scope>
    <source>
        <strain evidence="2">MF-1</strain>
    </source>
</reference>
<comment type="caution">
    <text evidence="2">The sequence shown here is derived from an EMBL/GenBank/DDBJ whole genome shotgun (WGS) entry which is preliminary data.</text>
</comment>
<feature type="region of interest" description="Disordered" evidence="1">
    <location>
        <begin position="1"/>
        <end position="41"/>
    </location>
</feature>
<evidence type="ECO:0000313" key="2">
    <source>
        <dbReference type="EMBL" id="MBW0470669.1"/>
    </source>
</evidence>
<dbReference type="AlphaFoldDB" id="A0A9Q3BQY4"/>
<proteinExistence type="predicted"/>
<gene>
    <name evidence="2" type="ORF">O181_010384</name>
</gene>
<dbReference type="EMBL" id="AVOT02002512">
    <property type="protein sequence ID" value="MBW0470669.1"/>
    <property type="molecule type" value="Genomic_DNA"/>
</dbReference>
<protein>
    <submittedName>
        <fullName evidence="2">Uncharacterized protein</fullName>
    </submittedName>
</protein>
<sequence>MSSNHSKRNDAPRRDNFTVHEEGTQSNSELTHPPIPLSQSKLEQFKIQKQRNQACKAHNVAKHARQKEKQTWLKVQPPENAHGMRTDVNSHCLFLLKVRDKDFSSLPETPSTEEQEIAIEVAGNLGYVPEDVFNEPSTQVQSQGFQTYFKKSSIS</sequence>